<dbReference type="Proteomes" id="UP000199569">
    <property type="component" value="Unassembled WGS sequence"/>
</dbReference>
<sequence length="61" mass="6413">MLMWATVVAFLLSLMAVGPLREIAPSWLQTGAELVAVISLFALVCLMESSGSNTDCSKPAA</sequence>
<protein>
    <submittedName>
        <fullName evidence="1">Uncharacterized protein</fullName>
    </submittedName>
</protein>
<gene>
    <name evidence="1" type="ORF">SAMN02927923_03274</name>
</gene>
<accession>A0A1G5KER0</accession>
<keyword evidence="2" id="KW-1185">Reference proteome</keyword>
<evidence type="ECO:0000313" key="2">
    <source>
        <dbReference type="Proteomes" id="UP000199569"/>
    </source>
</evidence>
<dbReference type="AlphaFoldDB" id="A0A1G5KER0"/>
<dbReference type="RefSeq" id="WP_091136863.1">
    <property type="nucleotide sequence ID" value="NZ_FMVJ01000009.1"/>
</dbReference>
<evidence type="ECO:0000313" key="1">
    <source>
        <dbReference type="EMBL" id="SCY99077.1"/>
    </source>
</evidence>
<reference evidence="1 2" key="1">
    <citation type="submission" date="2016-10" db="EMBL/GenBank/DDBJ databases">
        <authorList>
            <person name="de Groot N.N."/>
        </authorList>
    </citation>
    <scope>NUCLEOTIDE SEQUENCE [LARGE SCALE GENOMIC DNA]</scope>
    <source>
        <strain evidence="1 2">CGMCC 1.7666</strain>
    </source>
</reference>
<proteinExistence type="predicted"/>
<name>A0A1G5KER0_9HYPH</name>
<dbReference type="EMBL" id="FMVJ01000009">
    <property type="protein sequence ID" value="SCY99077.1"/>
    <property type="molecule type" value="Genomic_DNA"/>
</dbReference>
<dbReference type="OrthoDB" id="8020644at2"/>
<organism evidence="1 2">
    <name type="scientific">Microvirga guangxiensis</name>
    <dbReference type="NCBI Taxonomy" id="549386"/>
    <lineage>
        <taxon>Bacteria</taxon>
        <taxon>Pseudomonadati</taxon>
        <taxon>Pseudomonadota</taxon>
        <taxon>Alphaproteobacteria</taxon>
        <taxon>Hyphomicrobiales</taxon>
        <taxon>Methylobacteriaceae</taxon>
        <taxon>Microvirga</taxon>
    </lineage>
</organism>